<protein>
    <recommendedName>
        <fullName evidence="5 13">Pectinesterase</fullName>
        <ecNumber evidence="5 13">3.1.1.11</ecNumber>
    </recommendedName>
</protein>
<evidence type="ECO:0000256" key="12">
    <source>
        <dbReference type="PROSITE-ProRule" id="PRU10040"/>
    </source>
</evidence>
<dbReference type="PROSITE" id="PS00800">
    <property type="entry name" value="PECTINESTERASE_1"/>
    <property type="match status" value="1"/>
</dbReference>
<evidence type="ECO:0000256" key="6">
    <source>
        <dbReference type="ARBA" id="ARBA00022512"/>
    </source>
</evidence>
<evidence type="ECO:0000259" key="14">
    <source>
        <dbReference type="Pfam" id="PF01095"/>
    </source>
</evidence>
<dbReference type="Pfam" id="PF04043">
    <property type="entry name" value="PMEI"/>
    <property type="match status" value="1"/>
</dbReference>
<evidence type="ECO:0000313" key="17">
    <source>
        <dbReference type="Proteomes" id="UP000834106"/>
    </source>
</evidence>
<keyword evidence="8 13" id="KW-0378">Hydrolase</keyword>
<keyword evidence="6 13" id="KW-0134">Cell wall</keyword>
<dbReference type="GO" id="GO:0045490">
    <property type="term" value="P:pectin catabolic process"/>
    <property type="evidence" value="ECO:0007669"/>
    <property type="project" value="UniProtKB-UniRule"/>
</dbReference>
<dbReference type="InterPro" id="IPR000070">
    <property type="entry name" value="Pectinesterase_cat"/>
</dbReference>
<dbReference type="InterPro" id="IPR006501">
    <property type="entry name" value="Pectinesterase_inhib_dom"/>
</dbReference>
<feature type="active site" evidence="12">
    <location>
        <position position="290"/>
    </location>
</feature>
<dbReference type="AlphaFoldDB" id="A0AAD2AD87"/>
<dbReference type="SUPFAM" id="SSF51126">
    <property type="entry name" value="Pectin lyase-like"/>
    <property type="match status" value="1"/>
</dbReference>
<dbReference type="Gene3D" id="1.20.140.40">
    <property type="entry name" value="Invertase/pectin methylesterase inhibitor family protein"/>
    <property type="match status" value="1"/>
</dbReference>
<dbReference type="Pfam" id="PF01095">
    <property type="entry name" value="Pectinesterase"/>
    <property type="match status" value="1"/>
</dbReference>
<evidence type="ECO:0000256" key="13">
    <source>
        <dbReference type="RuleBase" id="RU000589"/>
    </source>
</evidence>
<dbReference type="EMBL" id="OU503056">
    <property type="protein sequence ID" value="CAI9785463.1"/>
    <property type="molecule type" value="Genomic_DNA"/>
</dbReference>
<dbReference type="Gene3D" id="2.160.20.10">
    <property type="entry name" value="Single-stranded right-handed beta-helix, Pectin lyase-like"/>
    <property type="match status" value="1"/>
</dbReference>
<accession>A0AAD2AD87</accession>
<evidence type="ECO:0000313" key="16">
    <source>
        <dbReference type="EMBL" id="CAI9785463.1"/>
    </source>
</evidence>
<dbReference type="FunFam" id="2.160.20.10:FF:000001">
    <property type="entry name" value="Pectinesterase"/>
    <property type="match status" value="1"/>
</dbReference>
<comment type="pathway">
    <text evidence="2 13">Glycan metabolism; pectin degradation; 2-dehydro-3-deoxy-D-gluconate from pectin: step 1/5.</text>
</comment>
<feature type="domain" description="Pectinesterase inhibitor" evidence="15">
    <location>
        <begin position="12"/>
        <end position="90"/>
    </location>
</feature>
<reference evidence="16" key="1">
    <citation type="submission" date="2023-05" db="EMBL/GenBank/DDBJ databases">
        <authorList>
            <person name="Huff M."/>
        </authorList>
    </citation>
    <scope>NUCLEOTIDE SEQUENCE</scope>
</reference>
<dbReference type="GO" id="GO:0004857">
    <property type="term" value="F:enzyme inhibitor activity"/>
    <property type="evidence" value="ECO:0007669"/>
    <property type="project" value="InterPro"/>
</dbReference>
<keyword evidence="10 13" id="KW-0961">Cell wall biogenesis/degradation</keyword>
<evidence type="ECO:0000256" key="1">
    <source>
        <dbReference type="ARBA" id="ARBA00004191"/>
    </source>
</evidence>
<name>A0AAD2AD87_9LAMI</name>
<organism evidence="16 17">
    <name type="scientific">Fraxinus pennsylvanica</name>
    <dbReference type="NCBI Taxonomy" id="56036"/>
    <lineage>
        <taxon>Eukaryota</taxon>
        <taxon>Viridiplantae</taxon>
        <taxon>Streptophyta</taxon>
        <taxon>Embryophyta</taxon>
        <taxon>Tracheophyta</taxon>
        <taxon>Spermatophyta</taxon>
        <taxon>Magnoliopsida</taxon>
        <taxon>eudicotyledons</taxon>
        <taxon>Gunneridae</taxon>
        <taxon>Pentapetalae</taxon>
        <taxon>asterids</taxon>
        <taxon>lamiids</taxon>
        <taxon>Lamiales</taxon>
        <taxon>Oleaceae</taxon>
        <taxon>Oleeae</taxon>
        <taxon>Fraxinus</taxon>
    </lineage>
</organism>
<evidence type="ECO:0000256" key="7">
    <source>
        <dbReference type="ARBA" id="ARBA00022525"/>
    </source>
</evidence>
<dbReference type="InterPro" id="IPR018040">
    <property type="entry name" value="Pectinesterase_Tyr_AS"/>
</dbReference>
<dbReference type="NCBIfam" id="TIGR01614">
    <property type="entry name" value="PME_inhib"/>
    <property type="match status" value="1"/>
</dbReference>
<sequence>MDLGSFNELGQSAWTDCLELYEDTIYQLNRSITSRNPHSMLDAQTWLSATIANEEACQNGFMDFNLSSQLQTSPFMLSNISKFLSNSLAINKAVTSSSSVIDSTNIHHNRRLLSDGFPEWLSASDRKLLQSSSIATVKAHIVVAQDGSGNYKTISEALAAVSKRRGAKRFIIYVKKGVYKENVEIKKSMKNLMFIGDGIDATIITGNKNVQDGSTTFRSATFAVSGEGFIARGITFENTAGPQKHQAVALRSGSDFSVFYGCSFKGYQDTLYVYSQRQFYRDCDIYGTVDFIFGDAVAILQNCNIYVRKPMSNQKNTVTAQGRRDPNENTGIIIQNSRVVAASDFRAVQNSFKSYLGRPWRQYSRTVFIKCTLDGFIDPAGWLPWSGSFALKTLYYGEYMNTGSGARTSGRVKWPGYHVITRAAEAGKFSVGNFLAGDSWLPATGVPFTSGL</sequence>
<evidence type="ECO:0000256" key="2">
    <source>
        <dbReference type="ARBA" id="ARBA00005184"/>
    </source>
</evidence>
<dbReference type="CDD" id="cd15798">
    <property type="entry name" value="PMEI-like_3"/>
    <property type="match status" value="1"/>
</dbReference>
<dbReference type="EC" id="3.1.1.11" evidence="5 13"/>
<gene>
    <name evidence="16" type="ORF">FPE_LOCUS32893</name>
</gene>
<dbReference type="InterPro" id="IPR011050">
    <property type="entry name" value="Pectin_lyase_fold/virulence"/>
</dbReference>
<dbReference type="PANTHER" id="PTHR31707">
    <property type="entry name" value="PECTINESTERASE"/>
    <property type="match status" value="1"/>
</dbReference>
<evidence type="ECO:0000256" key="9">
    <source>
        <dbReference type="ARBA" id="ARBA00023085"/>
    </source>
</evidence>
<proteinExistence type="inferred from homology"/>
<dbReference type="InterPro" id="IPR033131">
    <property type="entry name" value="Pectinesterase_Asp_AS"/>
</dbReference>
<dbReference type="SUPFAM" id="SSF101148">
    <property type="entry name" value="Plant invertase/pectin methylesterase inhibitor"/>
    <property type="match status" value="1"/>
</dbReference>
<dbReference type="GO" id="GO:0030599">
    <property type="term" value="F:pectinesterase activity"/>
    <property type="evidence" value="ECO:0007669"/>
    <property type="project" value="UniProtKB-UniRule"/>
</dbReference>
<comment type="catalytic activity">
    <reaction evidence="11 13">
        <text>[(1-&gt;4)-alpha-D-galacturonosyl methyl ester](n) + n H2O = [(1-&gt;4)-alpha-D-galacturonosyl](n) + n methanol + n H(+)</text>
        <dbReference type="Rhea" id="RHEA:22380"/>
        <dbReference type="Rhea" id="RHEA-COMP:14570"/>
        <dbReference type="Rhea" id="RHEA-COMP:14573"/>
        <dbReference type="ChEBI" id="CHEBI:15377"/>
        <dbReference type="ChEBI" id="CHEBI:15378"/>
        <dbReference type="ChEBI" id="CHEBI:17790"/>
        <dbReference type="ChEBI" id="CHEBI:140522"/>
        <dbReference type="ChEBI" id="CHEBI:140523"/>
        <dbReference type="EC" id="3.1.1.11"/>
    </reaction>
</comment>
<comment type="subcellular location">
    <subcellularLocation>
        <location evidence="1 13">Secreted</location>
        <location evidence="1 13">Cell wall</location>
    </subcellularLocation>
</comment>
<evidence type="ECO:0000256" key="8">
    <source>
        <dbReference type="ARBA" id="ARBA00022801"/>
    </source>
</evidence>
<dbReference type="InterPro" id="IPR012334">
    <property type="entry name" value="Pectin_lyas_fold"/>
</dbReference>
<dbReference type="GO" id="GO:0042545">
    <property type="term" value="P:cell wall modification"/>
    <property type="evidence" value="ECO:0007669"/>
    <property type="project" value="UniProtKB-UniRule"/>
</dbReference>
<comment type="function">
    <text evidence="13">Acts in the modification of cell walls via demethylesterification of cell wall pectin.</text>
</comment>
<keyword evidence="17" id="KW-1185">Reference proteome</keyword>
<evidence type="ECO:0000256" key="10">
    <source>
        <dbReference type="ARBA" id="ARBA00023316"/>
    </source>
</evidence>
<evidence type="ECO:0000259" key="15">
    <source>
        <dbReference type="Pfam" id="PF04043"/>
    </source>
</evidence>
<evidence type="ECO:0000256" key="4">
    <source>
        <dbReference type="ARBA" id="ARBA00007786"/>
    </source>
</evidence>
<dbReference type="PROSITE" id="PS00503">
    <property type="entry name" value="PECTINESTERASE_2"/>
    <property type="match status" value="1"/>
</dbReference>
<dbReference type="Proteomes" id="UP000834106">
    <property type="component" value="Chromosome 21"/>
</dbReference>
<evidence type="ECO:0000256" key="3">
    <source>
        <dbReference type="ARBA" id="ARBA00006027"/>
    </source>
</evidence>
<keyword evidence="7 13" id="KW-0964">Secreted</keyword>
<comment type="similarity">
    <text evidence="3">In the N-terminal section; belongs to the PMEI family.</text>
</comment>
<comment type="similarity">
    <text evidence="4">In the C-terminal section; belongs to the pectinesterase family.</text>
</comment>
<dbReference type="InterPro" id="IPR035513">
    <property type="entry name" value="Invertase/methylesterase_inhib"/>
</dbReference>
<feature type="domain" description="Pectinesterase catalytic" evidence="14">
    <location>
        <begin position="140"/>
        <end position="438"/>
    </location>
</feature>
<evidence type="ECO:0000256" key="11">
    <source>
        <dbReference type="ARBA" id="ARBA00047928"/>
    </source>
</evidence>
<keyword evidence="9 13" id="KW-0063">Aspartyl esterase</keyword>
<evidence type="ECO:0000256" key="5">
    <source>
        <dbReference type="ARBA" id="ARBA00013229"/>
    </source>
</evidence>